<keyword evidence="5 6" id="KW-0624">Polysaccharide degradation</keyword>
<evidence type="ECO:0000313" key="10">
    <source>
        <dbReference type="EMBL" id="GAD57784.1"/>
    </source>
</evidence>
<dbReference type="InterPro" id="IPR012341">
    <property type="entry name" value="6hp_glycosidase-like_sf"/>
</dbReference>
<dbReference type="EMBL" id="BATC01000001">
    <property type="protein sequence ID" value="GAD57784.1"/>
    <property type="molecule type" value="Genomic_DNA"/>
</dbReference>
<dbReference type="Gene3D" id="1.50.10.10">
    <property type="match status" value="1"/>
</dbReference>
<dbReference type="EC" id="3.2.1.4" evidence="7"/>
<dbReference type="Gene3D" id="2.60.40.10">
    <property type="entry name" value="Immunoglobulins"/>
    <property type="match status" value="1"/>
</dbReference>
<keyword evidence="7" id="KW-0732">Signal</keyword>
<evidence type="ECO:0000313" key="11">
    <source>
        <dbReference type="Proteomes" id="UP000016569"/>
    </source>
</evidence>
<dbReference type="SUPFAM" id="SSF81296">
    <property type="entry name" value="E set domains"/>
    <property type="match status" value="1"/>
</dbReference>
<feature type="domain" description="Cellulase Ig-like" evidence="9">
    <location>
        <begin position="31"/>
        <end position="111"/>
    </location>
</feature>
<accession>A0A8E0KIK7</accession>
<dbReference type="InterPro" id="IPR014756">
    <property type="entry name" value="Ig_E-set"/>
</dbReference>
<dbReference type="InterPro" id="IPR004197">
    <property type="entry name" value="Cellulase_Ig-like"/>
</dbReference>
<gene>
    <name evidence="10" type="ORF">MBEBAB_0034</name>
</gene>
<evidence type="ECO:0000256" key="5">
    <source>
        <dbReference type="ARBA" id="ARBA00023326"/>
    </source>
</evidence>
<evidence type="ECO:0000259" key="9">
    <source>
        <dbReference type="Pfam" id="PF02927"/>
    </source>
</evidence>
<dbReference type="GO" id="GO:0008810">
    <property type="term" value="F:cellulase activity"/>
    <property type="evidence" value="ECO:0007669"/>
    <property type="project" value="UniProtKB-EC"/>
</dbReference>
<reference evidence="11" key="1">
    <citation type="journal article" date="2013" name="Genome Announc.">
        <title>Draft Genome Sequence of the Dimorphic Prosthecate Bacterium Brevundimonas abyssalis TAR-001T.</title>
        <authorList>
            <person name="Tsubouchi T."/>
            <person name="Nishi S."/>
            <person name="Usui K."/>
            <person name="Shimane Y."/>
            <person name="Takaki Y."/>
            <person name="Maruyama T."/>
            <person name="Hatada Y."/>
        </authorList>
    </citation>
    <scope>NUCLEOTIDE SEQUENCE [LARGE SCALE GENOMIC DNA]</scope>
    <source>
        <strain evidence="11">TAR-001</strain>
    </source>
</reference>
<evidence type="ECO:0000256" key="7">
    <source>
        <dbReference type="RuleBase" id="RU361166"/>
    </source>
</evidence>
<keyword evidence="4 6" id="KW-0326">Glycosidase</keyword>
<comment type="catalytic activity">
    <reaction evidence="7">
        <text>Endohydrolysis of (1-&gt;4)-beta-D-glucosidic linkages in cellulose, lichenin and cereal beta-D-glucans.</text>
        <dbReference type="EC" id="3.2.1.4"/>
    </reaction>
</comment>
<feature type="domain" description="Glycoside hydrolase family 9" evidence="8">
    <location>
        <begin position="125"/>
        <end position="607"/>
    </location>
</feature>
<dbReference type="CDD" id="cd02850">
    <property type="entry name" value="E_set_Cellulase_N"/>
    <property type="match status" value="1"/>
</dbReference>
<dbReference type="SUPFAM" id="SSF48208">
    <property type="entry name" value="Six-hairpin glycosidases"/>
    <property type="match status" value="1"/>
</dbReference>
<feature type="active site" evidence="6">
    <location>
        <position position="586"/>
    </location>
</feature>
<keyword evidence="11" id="KW-1185">Reference proteome</keyword>
<evidence type="ECO:0000256" key="6">
    <source>
        <dbReference type="PROSITE-ProRule" id="PRU10060"/>
    </source>
</evidence>
<dbReference type="GO" id="GO:0030245">
    <property type="term" value="P:cellulose catabolic process"/>
    <property type="evidence" value="ECO:0007669"/>
    <property type="project" value="UniProtKB-KW"/>
</dbReference>
<dbReference type="Pfam" id="PF00759">
    <property type="entry name" value="Glyco_hydro_9"/>
    <property type="match status" value="1"/>
</dbReference>
<comment type="caution">
    <text evidence="10">The sequence shown here is derived from an EMBL/GenBank/DDBJ whole genome shotgun (WGS) entry which is preliminary data.</text>
</comment>
<feature type="active site" evidence="6">
    <location>
        <position position="595"/>
    </location>
</feature>
<keyword evidence="7" id="KW-0136">Cellulose degradation</keyword>
<dbReference type="Pfam" id="PF02927">
    <property type="entry name" value="CelD_N"/>
    <property type="match status" value="1"/>
</dbReference>
<dbReference type="InterPro" id="IPR033126">
    <property type="entry name" value="Glyco_hydro_9_Asp/Glu_AS"/>
</dbReference>
<keyword evidence="3 6" id="KW-0119">Carbohydrate metabolism</keyword>
<proteinExistence type="inferred from homology"/>
<dbReference type="InterPro" id="IPR001701">
    <property type="entry name" value="Glyco_hydro_9"/>
</dbReference>
<keyword evidence="2 6" id="KW-0378">Hydrolase</keyword>
<evidence type="ECO:0000256" key="4">
    <source>
        <dbReference type="ARBA" id="ARBA00023295"/>
    </source>
</evidence>
<evidence type="ECO:0000256" key="1">
    <source>
        <dbReference type="ARBA" id="ARBA00007072"/>
    </source>
</evidence>
<organism evidence="10 11">
    <name type="scientific">Brevundimonas abyssalis TAR-001</name>
    <dbReference type="NCBI Taxonomy" id="1391729"/>
    <lineage>
        <taxon>Bacteria</taxon>
        <taxon>Pseudomonadati</taxon>
        <taxon>Pseudomonadota</taxon>
        <taxon>Alphaproteobacteria</taxon>
        <taxon>Caulobacterales</taxon>
        <taxon>Caulobacteraceae</taxon>
        <taxon>Brevundimonas</taxon>
    </lineage>
</organism>
<evidence type="ECO:0000256" key="2">
    <source>
        <dbReference type="ARBA" id="ARBA00022801"/>
    </source>
</evidence>
<dbReference type="PANTHER" id="PTHR22298">
    <property type="entry name" value="ENDO-1,4-BETA-GLUCANASE"/>
    <property type="match status" value="1"/>
</dbReference>
<feature type="signal peptide" evidence="7">
    <location>
        <begin position="1"/>
        <end position="22"/>
    </location>
</feature>
<comment type="similarity">
    <text evidence="1 6 7">Belongs to the glycosyl hydrolase 9 (cellulase E) family.</text>
</comment>
<sequence length="613" mass="65322">MRLKAMIAASVLALNVSANAYAHEAQEPSVPPVRLSQVGFETDGRKIAVVPSEATAPLDWRVVDGSGAVAASGTSEPFGMDDASGQAVHRIDFSGATRAGEGYRLIVGDMESRPFAISERPWAGLAADAASYFYQNRSGIEIAAAHVERPDLARPAAHVDETLTCFAGEDMHGNVWPGCDYALNVGGGWYDAGDHGKYVVNGGIALWTLLNAHERFGATTYADGALALPEAGNGVGDLLDEARWQMEFMLAMQVPEGARLSVPVGRFGRGATLTFTEIDAGGMAHHKAHDVRWTALPMAPHDDPETRFLYAPSTAATLNLAATAAQCARVWREVDPAFSARCLTAARRAFAAAKRNPEIYAVGQFHGGGDYGDGDVRDEFYWAAAELYAATGEALFEERIRASPHWLGAPGDVRANTGHISWPSVGALGTITLATVETGLDEAEVARARAALIGAADRYLALRDSEGYAIPYGAGDYTWGSSGDILNRAMILAVAHDLTGEARYREAVVDATDYLLGRNVLDQSFVSGWGARPMQHPHHRFWAPSLGDYPAPPAGALSGGPNARSMADPVAQAMRGTCAPQACWADDVESYALNEVAVNWNAPLVWVAAWLDQ</sequence>
<protein>
    <recommendedName>
        <fullName evidence="7">Endoglucanase</fullName>
        <ecNumber evidence="7">3.2.1.4</ecNumber>
    </recommendedName>
</protein>
<dbReference type="InterPro" id="IPR013783">
    <property type="entry name" value="Ig-like_fold"/>
</dbReference>
<dbReference type="Proteomes" id="UP000016569">
    <property type="component" value="Unassembled WGS sequence"/>
</dbReference>
<dbReference type="AlphaFoldDB" id="A0A8E0KIK7"/>
<dbReference type="InterPro" id="IPR008928">
    <property type="entry name" value="6-hairpin_glycosidase_sf"/>
</dbReference>
<name>A0A8E0KIK7_9CAUL</name>
<evidence type="ECO:0000259" key="8">
    <source>
        <dbReference type="Pfam" id="PF00759"/>
    </source>
</evidence>
<dbReference type="PROSITE" id="PS00698">
    <property type="entry name" value="GH9_3"/>
    <property type="match status" value="1"/>
</dbReference>
<feature type="chain" id="PRO_5034382726" description="Endoglucanase" evidence="7">
    <location>
        <begin position="23"/>
        <end position="613"/>
    </location>
</feature>
<evidence type="ECO:0000256" key="3">
    <source>
        <dbReference type="ARBA" id="ARBA00023277"/>
    </source>
</evidence>